<dbReference type="SUPFAM" id="SSF47923">
    <property type="entry name" value="Ypt/Rab-GAP domain of gyp1p"/>
    <property type="match status" value="2"/>
</dbReference>
<evidence type="ECO:0000256" key="5">
    <source>
        <dbReference type="ARBA" id="ARBA00022741"/>
    </source>
</evidence>
<dbReference type="PROSITE" id="PS50086">
    <property type="entry name" value="TBC_RABGAP"/>
    <property type="match status" value="1"/>
</dbReference>
<dbReference type="InterPro" id="IPR032678">
    <property type="entry name" value="tRNA-synt_1_cat_dom"/>
</dbReference>
<evidence type="ECO:0000256" key="12">
    <source>
        <dbReference type="ARBA" id="ARBA00047731"/>
    </source>
</evidence>
<comment type="catalytic activity">
    <reaction evidence="10">
        <text>S-disulfanyl-L-cysteine + tRNA(Cys) + ATP = (S)-disulfanyl-L-cysteinyl-tRNA(Cys) + AMP + diphosphate</text>
        <dbReference type="Rhea" id="RHEA:78651"/>
        <dbReference type="Rhea" id="RHEA-COMP:9661"/>
        <dbReference type="Rhea" id="RHEA-COMP:19120"/>
        <dbReference type="ChEBI" id="CHEBI:30616"/>
        <dbReference type="ChEBI" id="CHEBI:33019"/>
        <dbReference type="ChEBI" id="CHEBI:78442"/>
        <dbReference type="ChEBI" id="CHEBI:229465"/>
        <dbReference type="ChEBI" id="CHEBI:229521"/>
        <dbReference type="ChEBI" id="CHEBI:456215"/>
    </reaction>
    <physiologicalReaction direction="left-to-right" evidence="10">
        <dbReference type="Rhea" id="RHEA:78652"/>
    </physiologicalReaction>
</comment>
<evidence type="ECO:0000259" key="15">
    <source>
        <dbReference type="PROSITE" id="PS50086"/>
    </source>
</evidence>
<dbReference type="GO" id="GO:0004817">
    <property type="term" value="F:cysteine-tRNA ligase activity"/>
    <property type="evidence" value="ECO:0007669"/>
    <property type="project" value="UniProtKB-EC"/>
</dbReference>
<comment type="catalytic activity">
    <reaction evidence="14">
        <text>tRNA(Cys) + L-cysteine + ATP = L-cysteinyl-tRNA(Cys) + AMP + diphosphate</text>
        <dbReference type="Rhea" id="RHEA:17773"/>
        <dbReference type="Rhea" id="RHEA-COMP:9661"/>
        <dbReference type="Rhea" id="RHEA-COMP:9679"/>
        <dbReference type="ChEBI" id="CHEBI:30616"/>
        <dbReference type="ChEBI" id="CHEBI:33019"/>
        <dbReference type="ChEBI" id="CHEBI:35235"/>
        <dbReference type="ChEBI" id="CHEBI:78442"/>
        <dbReference type="ChEBI" id="CHEBI:78517"/>
        <dbReference type="ChEBI" id="CHEBI:456215"/>
        <dbReference type="EC" id="6.1.1.16"/>
    </reaction>
    <physiologicalReaction direction="right-to-left" evidence="14">
        <dbReference type="Rhea" id="RHEA:17775"/>
    </physiologicalReaction>
</comment>
<evidence type="ECO:0000256" key="3">
    <source>
        <dbReference type="ARBA" id="ARBA00022598"/>
    </source>
</evidence>
<evidence type="ECO:0000313" key="16">
    <source>
        <dbReference type="EMBL" id="OAF69621.1"/>
    </source>
</evidence>
<comment type="caution">
    <text evidence="16">The sequence shown here is derived from an EMBL/GenBank/DDBJ whole genome shotgun (WGS) entry which is preliminary data.</text>
</comment>
<dbReference type="PANTHER" id="PTHR10890:SF27">
    <property type="entry name" value="CYSTEINE--TRNA LIGASE, MITOCHONDRIAL-RELATED"/>
    <property type="match status" value="1"/>
</dbReference>
<comment type="function">
    <text evidence="8">Mitochondrial cysteine-specific aminoacyl-tRNA synthetase that catalyzes the ATP-dependent ligation of cysteine to tRNA(Cys).</text>
</comment>
<comment type="catalytic activity">
    <reaction evidence="12">
        <text>S-sulfanyl-L-cysteine + L-cysteine = S-disulfanyl-L-cysteine + L-alanine</text>
        <dbReference type="Rhea" id="RHEA:78627"/>
        <dbReference type="ChEBI" id="CHEBI:35235"/>
        <dbReference type="ChEBI" id="CHEBI:57972"/>
        <dbReference type="ChEBI" id="CHEBI:58591"/>
        <dbReference type="ChEBI" id="CHEBI:229465"/>
    </reaction>
    <physiologicalReaction direction="left-to-right" evidence="12">
        <dbReference type="Rhea" id="RHEA:78628"/>
    </physiologicalReaction>
</comment>
<dbReference type="Proteomes" id="UP000078046">
    <property type="component" value="Unassembled WGS sequence"/>
</dbReference>
<keyword evidence="3" id="KW-0436">Ligase</keyword>
<evidence type="ECO:0000256" key="2">
    <source>
        <dbReference type="ARBA" id="ARBA00005594"/>
    </source>
</evidence>
<dbReference type="SUPFAM" id="SSF52374">
    <property type="entry name" value="Nucleotidylyl transferase"/>
    <property type="match status" value="1"/>
</dbReference>
<comment type="cofactor">
    <cofactor evidence="1">
        <name>Zn(2+)</name>
        <dbReference type="ChEBI" id="CHEBI:29105"/>
    </cofactor>
</comment>
<keyword evidence="4" id="KW-0479">Metal-binding</keyword>
<name>A0A177B7R9_9BILA</name>
<dbReference type="AlphaFoldDB" id="A0A177B7R9"/>
<comment type="function">
    <text evidence="9">In addition to its role as an aminoacyl-tRNA synthetase, has also cysteine persulfide synthase activity. Produces reactive persulfide species such as cysteine persulfide (CysSSH) from substrate cysteine and mediate direct incorporation of CysSSH into proteins during translations, resulting in protein persulfides and polysulfides. CysSSHs behave as potent antioxidants and cellular protectants.</text>
</comment>
<comment type="similarity">
    <text evidence="2">Belongs to the class-I aminoacyl-tRNA synthetase family.</text>
</comment>
<accession>A0A177B7R9</accession>
<dbReference type="InterPro" id="IPR024909">
    <property type="entry name" value="Cys-tRNA/MSH_ligase"/>
</dbReference>
<dbReference type="SMART" id="SM00164">
    <property type="entry name" value="TBC"/>
    <property type="match status" value="1"/>
</dbReference>
<evidence type="ECO:0000256" key="6">
    <source>
        <dbReference type="ARBA" id="ARBA00022833"/>
    </source>
</evidence>
<keyword evidence="7" id="KW-0067">ATP-binding</keyword>
<dbReference type="EMBL" id="LWCA01000254">
    <property type="protein sequence ID" value="OAF69621.1"/>
    <property type="molecule type" value="Genomic_DNA"/>
</dbReference>
<proteinExistence type="inferred from homology"/>
<evidence type="ECO:0000313" key="17">
    <source>
        <dbReference type="Proteomes" id="UP000078046"/>
    </source>
</evidence>
<evidence type="ECO:0000256" key="8">
    <source>
        <dbReference type="ARBA" id="ARBA00043868"/>
    </source>
</evidence>
<evidence type="ECO:0000256" key="11">
    <source>
        <dbReference type="ARBA" id="ARBA00047548"/>
    </source>
</evidence>
<evidence type="ECO:0000256" key="7">
    <source>
        <dbReference type="ARBA" id="ARBA00022840"/>
    </source>
</evidence>
<dbReference type="Gene3D" id="3.40.50.620">
    <property type="entry name" value="HUPs"/>
    <property type="match status" value="1"/>
</dbReference>
<dbReference type="GO" id="GO:0006423">
    <property type="term" value="P:cysteinyl-tRNA aminoacylation"/>
    <property type="evidence" value="ECO:0007669"/>
    <property type="project" value="TreeGrafter"/>
</dbReference>
<evidence type="ECO:0000256" key="9">
    <source>
        <dbReference type="ARBA" id="ARBA00045476"/>
    </source>
</evidence>
<dbReference type="InterPro" id="IPR014729">
    <property type="entry name" value="Rossmann-like_a/b/a_fold"/>
</dbReference>
<comment type="catalytic activity">
    <reaction evidence="13">
        <text>S-sulfanyl-L-cysteine + tRNA(Cys) + ATP = (S)-sulfanyl-L-cysteinyl-tRNA(Cys) + AMP + diphosphate</text>
        <dbReference type="Rhea" id="RHEA:78647"/>
        <dbReference type="Rhea" id="RHEA-COMP:9661"/>
        <dbReference type="Rhea" id="RHEA-COMP:19119"/>
        <dbReference type="ChEBI" id="CHEBI:30616"/>
        <dbReference type="ChEBI" id="CHEBI:33019"/>
        <dbReference type="ChEBI" id="CHEBI:58591"/>
        <dbReference type="ChEBI" id="CHEBI:78442"/>
        <dbReference type="ChEBI" id="CHEBI:229520"/>
        <dbReference type="ChEBI" id="CHEBI:456215"/>
    </reaction>
    <physiologicalReaction direction="left-to-right" evidence="13">
        <dbReference type="Rhea" id="RHEA:78648"/>
    </physiologicalReaction>
</comment>
<dbReference type="Pfam" id="PF00566">
    <property type="entry name" value="RabGAP-TBC"/>
    <property type="match status" value="1"/>
</dbReference>
<keyword evidence="17" id="KW-1185">Reference proteome</keyword>
<evidence type="ECO:0000256" key="13">
    <source>
        <dbReference type="ARBA" id="ARBA00048609"/>
    </source>
</evidence>
<dbReference type="OrthoDB" id="10264062at2759"/>
<comment type="catalytic activity">
    <reaction evidence="11">
        <text>2 L-cysteine = S-sulfanyl-L-cysteine + L-alanine</text>
        <dbReference type="Rhea" id="RHEA:78543"/>
        <dbReference type="ChEBI" id="CHEBI:35235"/>
        <dbReference type="ChEBI" id="CHEBI:57972"/>
        <dbReference type="ChEBI" id="CHEBI:58591"/>
    </reaction>
    <physiologicalReaction direction="left-to-right" evidence="11">
        <dbReference type="Rhea" id="RHEA:78544"/>
    </physiologicalReaction>
</comment>
<dbReference type="SUPFAM" id="SSF47323">
    <property type="entry name" value="Anticodon-binding domain of a subclass of class I aminoacyl-tRNA synthetases"/>
    <property type="match status" value="1"/>
</dbReference>
<feature type="domain" description="Rab-GAP TBC" evidence="15">
    <location>
        <begin position="272"/>
        <end position="496"/>
    </location>
</feature>
<dbReference type="Pfam" id="PF01406">
    <property type="entry name" value="tRNA-synt_1e"/>
    <property type="match status" value="1"/>
</dbReference>
<dbReference type="GO" id="GO:0046872">
    <property type="term" value="F:metal ion binding"/>
    <property type="evidence" value="ECO:0007669"/>
    <property type="project" value="UniProtKB-KW"/>
</dbReference>
<evidence type="ECO:0000256" key="1">
    <source>
        <dbReference type="ARBA" id="ARBA00001947"/>
    </source>
</evidence>
<evidence type="ECO:0000256" key="4">
    <source>
        <dbReference type="ARBA" id="ARBA00022723"/>
    </source>
</evidence>
<dbReference type="GO" id="GO:0005524">
    <property type="term" value="F:ATP binding"/>
    <property type="evidence" value="ECO:0007669"/>
    <property type="project" value="UniProtKB-KW"/>
</dbReference>
<evidence type="ECO:0000256" key="10">
    <source>
        <dbReference type="ARBA" id="ARBA00047499"/>
    </source>
</evidence>
<dbReference type="InterPro" id="IPR009080">
    <property type="entry name" value="tRNAsynth_Ia_anticodon-bd"/>
</dbReference>
<keyword evidence="5" id="KW-0547">Nucleotide-binding</keyword>
<protein>
    <recommendedName>
        <fullName evidence="15">Rab-GAP TBC domain-containing protein</fullName>
    </recommendedName>
</protein>
<dbReference type="PANTHER" id="PTHR10890">
    <property type="entry name" value="CYSTEINYL-TRNA SYNTHETASE"/>
    <property type="match status" value="1"/>
</dbReference>
<sequence length="1008" mass="118261">MRLYMYGSRYNIVWISEKNFNKLKAKGSDPVSAVLAEHLKLTSVEATAIQTNPENFNKDTFNQIMDMFIIDTDLIDSYRIKNVSIIFSLRPVTTFPSIFFSRLIQLRNFIDAMKSNFSIAPSMCNKNVFQLKSKDDCEIISAFNTLNLFDDDKEIGVVQKFVKNPKKTVLNEMSKITGYMSFTTSERSSSAREPSEYAFYSLDAENLADQGNICYYNNSEDDYDHVYQIPERKCLHRENFLNTAVWEQSMESNGSINNDNKNKILEIIFRGGVQPEIRNEVWSFILGIYDWNSTFDERQHIRAKNSEYFFKARQQWKSMDQEQMKRNSSLQAAHDCIVKDVRRTDRELPEFEQDESQCLKDLFDILMTHTMDNFDLGYVQGMNDICAPLFRITNNITDIYWLFKKIMIILRLLVIILFLKNILKEPNFVNMKENIVIQINNVNKLLRFIDLKLFTALDAMSEKNHFYYFQWILLLFKRSFPIKQIYNLWEVYFTNKPCKNYNIIMIVALMIHNRNKIVEKKMKFYELYKLIKTFTKDISTSQLLSSSEEVFLQIAGCRDLPNSIEQITYIRLDMIRRMLKFSNFNNILCMGITDIDDKIINKGIKLNKPSINIANIYFKEFIQNLNDLNIHVDKFCKVSNNINEIINFIKILIKKKSAYATTVGNVYFHSGCISAKKLFMNTKNDEYTSIKSDSGKDKLTTSDFALWKTSKEGWASPWGIGRPGWHIECSAMATNIFGDEIDIHYGGEDIMIPHHQNEIIQSECFHNSKWVNCWIHSGTVHVEKLNNIEKMSKSLNNYTSIDQFLSKHHANVLRMICFSRDIRSKINYNETITNNSIKLLQNFQNYFDHMDYLMKKENVQVIDESNFLKVLTVLNENIVESISDNFNAKRITDSLFEAIQKIQTECRIIPITPKKNNRYMLLYAKNCILDYLENFGFDKKPFQMNQPHIYSKVSTNENDMLGDIILMRNEIRSLSKKVDKDTSTELFKLSDKIREILHDKYSINMKDK</sequence>
<dbReference type="Gene3D" id="1.10.8.270">
    <property type="entry name" value="putative rabgap domain of human tbc1 domain family member 14 like domains"/>
    <property type="match status" value="1"/>
</dbReference>
<reference evidence="16 17" key="1">
    <citation type="submission" date="2016-04" db="EMBL/GenBank/DDBJ databases">
        <title>The genome of Intoshia linei affirms orthonectids as highly simplified spiralians.</title>
        <authorList>
            <person name="Mikhailov K.V."/>
            <person name="Slusarev G.S."/>
            <person name="Nikitin M.A."/>
            <person name="Logacheva M.D."/>
            <person name="Penin A."/>
            <person name="Aleoshin V."/>
            <person name="Panchin Y.V."/>
        </authorList>
    </citation>
    <scope>NUCLEOTIDE SEQUENCE [LARGE SCALE GENOMIC DNA]</scope>
    <source>
        <strain evidence="16">Intl2013</strain>
        <tissue evidence="16">Whole animal</tissue>
    </source>
</reference>
<dbReference type="Gene3D" id="1.10.472.80">
    <property type="entry name" value="Ypt/Rab-GAP domain of gyp1p, domain 3"/>
    <property type="match status" value="1"/>
</dbReference>
<dbReference type="InterPro" id="IPR000195">
    <property type="entry name" value="Rab-GAP-TBC_dom"/>
</dbReference>
<organism evidence="16 17">
    <name type="scientific">Intoshia linei</name>
    <dbReference type="NCBI Taxonomy" id="1819745"/>
    <lineage>
        <taxon>Eukaryota</taxon>
        <taxon>Metazoa</taxon>
        <taxon>Spiralia</taxon>
        <taxon>Lophotrochozoa</taxon>
        <taxon>Mesozoa</taxon>
        <taxon>Orthonectida</taxon>
        <taxon>Rhopaluridae</taxon>
        <taxon>Intoshia</taxon>
    </lineage>
</organism>
<dbReference type="InterPro" id="IPR035969">
    <property type="entry name" value="Rab-GAP_TBC_sf"/>
</dbReference>
<keyword evidence="6" id="KW-0862">Zinc</keyword>
<dbReference type="GO" id="GO:0005737">
    <property type="term" value="C:cytoplasm"/>
    <property type="evidence" value="ECO:0007669"/>
    <property type="project" value="TreeGrafter"/>
</dbReference>
<gene>
    <name evidence="16" type="ORF">A3Q56_02623</name>
</gene>
<evidence type="ECO:0000256" key="14">
    <source>
        <dbReference type="ARBA" id="ARBA00049046"/>
    </source>
</evidence>